<dbReference type="NCBIfam" id="TIGR03317">
    <property type="entry name" value="ygfZ_signature"/>
    <property type="match status" value="1"/>
</dbReference>
<evidence type="ECO:0000259" key="3">
    <source>
        <dbReference type="Pfam" id="PF25455"/>
    </source>
</evidence>
<dbReference type="GO" id="GO:0016226">
    <property type="term" value="P:iron-sulfur cluster assembly"/>
    <property type="evidence" value="ECO:0007669"/>
    <property type="project" value="TreeGrafter"/>
</dbReference>
<evidence type="ECO:0000313" key="5">
    <source>
        <dbReference type="Proteomes" id="UP000266385"/>
    </source>
</evidence>
<dbReference type="PANTHER" id="PTHR22602">
    <property type="entry name" value="TRANSFERASE CAF17, MITOCHONDRIAL-RELATED"/>
    <property type="match status" value="1"/>
</dbReference>
<dbReference type="SUPFAM" id="SSF103025">
    <property type="entry name" value="Folate-binding domain"/>
    <property type="match status" value="1"/>
</dbReference>
<dbReference type="Pfam" id="PF25455">
    <property type="entry name" value="Beta-barrel_CAF17_C"/>
    <property type="match status" value="1"/>
</dbReference>
<comment type="caution">
    <text evidence="4">The sequence shown here is derived from an EMBL/GenBank/DDBJ whole genome shotgun (WGS) entry which is preliminary data.</text>
</comment>
<dbReference type="Proteomes" id="UP000266385">
    <property type="component" value="Unassembled WGS sequence"/>
</dbReference>
<dbReference type="Gene3D" id="3.30.1360.120">
    <property type="entry name" value="Probable tRNA modification gtpase trme, domain 1"/>
    <property type="match status" value="2"/>
</dbReference>
<keyword evidence="1" id="KW-0809">Transit peptide</keyword>
<gene>
    <name evidence="4" type="ORF">D1223_16990</name>
</gene>
<dbReference type="AlphaFoldDB" id="A0A399RAU9"/>
<dbReference type="InterPro" id="IPR057460">
    <property type="entry name" value="CAF17_C"/>
</dbReference>
<proteinExistence type="predicted"/>
<dbReference type="PANTHER" id="PTHR22602:SF0">
    <property type="entry name" value="TRANSFERASE CAF17, MITOCHONDRIAL-RELATED"/>
    <property type="match status" value="1"/>
</dbReference>
<dbReference type="InterPro" id="IPR027266">
    <property type="entry name" value="TrmE/GcvT-like"/>
</dbReference>
<accession>A0A399RAU9</accession>
<dbReference type="InterPro" id="IPR045179">
    <property type="entry name" value="YgfZ/GcvT"/>
</dbReference>
<dbReference type="EMBL" id="QWFX01000016">
    <property type="protein sequence ID" value="RIJ26649.1"/>
    <property type="molecule type" value="Genomic_DNA"/>
</dbReference>
<feature type="domain" description="GCVT N-terminal" evidence="2">
    <location>
        <begin position="14"/>
        <end position="72"/>
    </location>
</feature>
<sequence>MQTRLVPNRSILVLDGPDTIALLERLVTNNTGNWQPGEARYGALLTPQGKVIADFVAHRIDTGALLDVATNAVGDLSKRLKMFRLRAKVEIDVDGKLAAAITDDGVPDPRSAALPQHRIVEAGSVPEMSQAEWDAIRIPAGVAEWGSDFVGAEVFPWEINMDRQGGVDLKKGCFVGQEVVSRTHRRGKLRKRTVVIEGKNLKSGQEVTAGAPVGEITSATDTHALARLRTDRLAKALQAGETLSVDGQPVQHIKTDWLEEELAASLGDGTESLA</sequence>
<dbReference type="OrthoDB" id="9796287at2"/>
<feature type="domain" description="CAF17 C-terminal" evidence="3">
    <location>
        <begin position="190"/>
        <end position="259"/>
    </location>
</feature>
<reference evidence="4 5" key="1">
    <citation type="submission" date="2018-08" db="EMBL/GenBank/DDBJ databases">
        <title>Henriciella mobilis sp. nov., isolated from seawater.</title>
        <authorList>
            <person name="Cheng H."/>
            <person name="Wu Y.-H."/>
            <person name="Xu X.-W."/>
            <person name="Guo L.-L."/>
        </authorList>
    </citation>
    <scope>NUCLEOTIDE SEQUENCE [LARGE SCALE GENOMIC DNA]</scope>
    <source>
        <strain evidence="4 5">JN25</strain>
    </source>
</reference>
<organism evidence="4 5">
    <name type="scientific">Henriciella mobilis</name>
    <dbReference type="NCBI Taxonomy" id="2305467"/>
    <lineage>
        <taxon>Bacteria</taxon>
        <taxon>Pseudomonadati</taxon>
        <taxon>Pseudomonadota</taxon>
        <taxon>Alphaproteobacteria</taxon>
        <taxon>Hyphomonadales</taxon>
        <taxon>Hyphomonadaceae</taxon>
        <taxon>Henriciella</taxon>
    </lineage>
</organism>
<evidence type="ECO:0000259" key="2">
    <source>
        <dbReference type="Pfam" id="PF01571"/>
    </source>
</evidence>
<protein>
    <submittedName>
        <fullName evidence="4">Folate-binding protein</fullName>
    </submittedName>
</protein>
<dbReference type="InterPro" id="IPR017703">
    <property type="entry name" value="YgfZ/GCV_T_CS"/>
</dbReference>
<name>A0A399RAU9_9PROT</name>
<evidence type="ECO:0000256" key="1">
    <source>
        <dbReference type="ARBA" id="ARBA00022946"/>
    </source>
</evidence>
<dbReference type="InterPro" id="IPR006222">
    <property type="entry name" value="GCVT_N"/>
</dbReference>
<dbReference type="Pfam" id="PF01571">
    <property type="entry name" value="GCV_T"/>
    <property type="match status" value="1"/>
</dbReference>
<evidence type="ECO:0000313" key="4">
    <source>
        <dbReference type="EMBL" id="RIJ26649.1"/>
    </source>
</evidence>
<dbReference type="RefSeq" id="WP_119377542.1">
    <property type="nucleotide sequence ID" value="NZ_QWFX01000016.1"/>
</dbReference>
<keyword evidence="5" id="KW-1185">Reference proteome</keyword>